<dbReference type="AlphaFoldDB" id="A0A5J4U9R4"/>
<dbReference type="OrthoDB" id="504170at2759"/>
<dbReference type="InterPro" id="IPR000719">
    <property type="entry name" value="Prot_kinase_dom"/>
</dbReference>
<keyword evidence="3" id="KW-0418">Kinase</keyword>
<dbReference type="GO" id="GO:0005829">
    <property type="term" value="C:cytosol"/>
    <property type="evidence" value="ECO:0007669"/>
    <property type="project" value="TreeGrafter"/>
</dbReference>
<keyword evidence="2" id="KW-0547">Nucleotide-binding</keyword>
<evidence type="ECO:0000256" key="3">
    <source>
        <dbReference type="ARBA" id="ARBA00022777"/>
    </source>
</evidence>
<dbReference type="GO" id="GO:0016020">
    <property type="term" value="C:membrane"/>
    <property type="evidence" value="ECO:0007669"/>
    <property type="project" value="TreeGrafter"/>
</dbReference>
<dbReference type="PROSITE" id="PS50011">
    <property type="entry name" value="PROTEIN_KINASE_DOM"/>
    <property type="match status" value="1"/>
</dbReference>
<dbReference type="Pfam" id="PF00069">
    <property type="entry name" value="Pkinase"/>
    <property type="match status" value="1"/>
</dbReference>
<dbReference type="GO" id="GO:0000407">
    <property type="term" value="C:phagophore assembly site"/>
    <property type="evidence" value="ECO:0007669"/>
    <property type="project" value="TreeGrafter"/>
</dbReference>
<evidence type="ECO:0000256" key="5">
    <source>
        <dbReference type="SAM" id="MobiDB-lite"/>
    </source>
</evidence>
<dbReference type="PROSITE" id="PS00108">
    <property type="entry name" value="PROTEIN_KINASE_ST"/>
    <property type="match status" value="1"/>
</dbReference>
<dbReference type="GO" id="GO:0005776">
    <property type="term" value="C:autophagosome"/>
    <property type="evidence" value="ECO:0007669"/>
    <property type="project" value="TreeGrafter"/>
</dbReference>
<sequence length="333" mass="37783">NIQYKDRGSYGKVFTATSKDQTIAVKVLKKTFFNEQELTTLSKVSGANSPFIIKFINFKNFGDEVYFFMEYAEKGNLKDYFQSGSTKTEKDAAFMLFQLLHGLKTIQDCQIMHRDLKPENLMLQKVTGTDKLLLKITDFGVSRTIDKSGLAQTFVGTPYFMAPEIIDGQGKTPYTKKVESWSAGIIFFMLMSRWNFPFIGSSIQDLRIKMNQPLKKPLIISDDGFDLMKSMLCLDPHKRLSLQQCLDHKFFTIVHKDVVDDVNSMLSLIGYKIEPNTSLITQSPQKKNNSQSPQPKSPGFQSTKSKSPPNQNPIINPNIFPPPPPKPILQLPF</sequence>
<dbReference type="SUPFAM" id="SSF56112">
    <property type="entry name" value="Protein kinase-like (PK-like)"/>
    <property type="match status" value="1"/>
</dbReference>
<evidence type="ECO:0000256" key="4">
    <source>
        <dbReference type="ARBA" id="ARBA00022840"/>
    </source>
</evidence>
<organism evidence="7 8">
    <name type="scientific">Streblomastix strix</name>
    <dbReference type="NCBI Taxonomy" id="222440"/>
    <lineage>
        <taxon>Eukaryota</taxon>
        <taxon>Metamonada</taxon>
        <taxon>Preaxostyla</taxon>
        <taxon>Oxymonadida</taxon>
        <taxon>Streblomastigidae</taxon>
        <taxon>Streblomastix</taxon>
    </lineage>
</organism>
<dbReference type="GO" id="GO:0004674">
    <property type="term" value="F:protein serine/threonine kinase activity"/>
    <property type="evidence" value="ECO:0007669"/>
    <property type="project" value="InterPro"/>
</dbReference>
<protein>
    <recommendedName>
        <fullName evidence="6">Protein kinase domain-containing protein</fullName>
    </recommendedName>
</protein>
<evidence type="ECO:0000313" key="7">
    <source>
        <dbReference type="EMBL" id="KAA6366435.1"/>
    </source>
</evidence>
<feature type="non-terminal residue" evidence="7">
    <location>
        <position position="1"/>
    </location>
</feature>
<keyword evidence="1" id="KW-0808">Transferase</keyword>
<dbReference type="GO" id="GO:0005524">
    <property type="term" value="F:ATP binding"/>
    <property type="evidence" value="ECO:0007669"/>
    <property type="project" value="UniProtKB-KW"/>
</dbReference>
<comment type="caution">
    <text evidence="7">The sequence shown here is derived from an EMBL/GenBank/DDBJ whole genome shotgun (WGS) entry which is preliminary data.</text>
</comment>
<dbReference type="SMART" id="SM00220">
    <property type="entry name" value="S_TKc"/>
    <property type="match status" value="1"/>
</dbReference>
<dbReference type="GO" id="GO:0010506">
    <property type="term" value="P:regulation of autophagy"/>
    <property type="evidence" value="ECO:0007669"/>
    <property type="project" value="InterPro"/>
</dbReference>
<feature type="compositionally biased region" description="Polar residues" evidence="5">
    <location>
        <begin position="281"/>
        <end position="304"/>
    </location>
</feature>
<dbReference type="Gene3D" id="1.10.510.10">
    <property type="entry name" value="Transferase(Phosphotransferase) domain 1"/>
    <property type="match status" value="1"/>
</dbReference>
<reference evidence="7 8" key="1">
    <citation type="submission" date="2019-03" db="EMBL/GenBank/DDBJ databases">
        <title>Single cell metagenomics reveals metabolic interactions within the superorganism composed of flagellate Streblomastix strix and complex community of Bacteroidetes bacteria on its surface.</title>
        <authorList>
            <person name="Treitli S.C."/>
            <person name="Kolisko M."/>
            <person name="Husnik F."/>
            <person name="Keeling P."/>
            <person name="Hampl V."/>
        </authorList>
    </citation>
    <scope>NUCLEOTIDE SEQUENCE [LARGE SCALE GENOMIC DNA]</scope>
    <source>
        <strain evidence="7">ST1C</strain>
    </source>
</reference>
<evidence type="ECO:0000259" key="6">
    <source>
        <dbReference type="PROSITE" id="PS50011"/>
    </source>
</evidence>
<accession>A0A5J4U9R4</accession>
<dbReference type="PANTHER" id="PTHR24348">
    <property type="entry name" value="SERINE/THREONINE-PROTEIN KINASE UNC-51-RELATED"/>
    <property type="match status" value="1"/>
</dbReference>
<proteinExistence type="predicted"/>
<evidence type="ECO:0000256" key="2">
    <source>
        <dbReference type="ARBA" id="ARBA00022741"/>
    </source>
</evidence>
<dbReference type="EMBL" id="SNRW01019383">
    <property type="protein sequence ID" value="KAA6366435.1"/>
    <property type="molecule type" value="Genomic_DNA"/>
</dbReference>
<feature type="compositionally biased region" description="Low complexity" evidence="5">
    <location>
        <begin position="305"/>
        <end position="318"/>
    </location>
</feature>
<dbReference type="InterPro" id="IPR011009">
    <property type="entry name" value="Kinase-like_dom_sf"/>
</dbReference>
<evidence type="ECO:0000313" key="8">
    <source>
        <dbReference type="Proteomes" id="UP000324800"/>
    </source>
</evidence>
<dbReference type="GO" id="GO:0000045">
    <property type="term" value="P:autophagosome assembly"/>
    <property type="evidence" value="ECO:0007669"/>
    <property type="project" value="TreeGrafter"/>
</dbReference>
<feature type="domain" description="Protein kinase" evidence="6">
    <location>
        <begin position="1"/>
        <end position="251"/>
    </location>
</feature>
<feature type="non-terminal residue" evidence="7">
    <location>
        <position position="333"/>
    </location>
</feature>
<dbReference type="Proteomes" id="UP000324800">
    <property type="component" value="Unassembled WGS sequence"/>
</dbReference>
<gene>
    <name evidence="7" type="ORF">EZS28_038038</name>
</gene>
<evidence type="ECO:0000256" key="1">
    <source>
        <dbReference type="ARBA" id="ARBA00022679"/>
    </source>
</evidence>
<dbReference type="InterPro" id="IPR045269">
    <property type="entry name" value="Atg1-like"/>
</dbReference>
<dbReference type="PANTHER" id="PTHR24348:SF22">
    <property type="entry name" value="NON-SPECIFIC SERINE_THREONINE PROTEIN KINASE"/>
    <property type="match status" value="1"/>
</dbReference>
<keyword evidence="4" id="KW-0067">ATP-binding</keyword>
<name>A0A5J4U9R4_9EUKA</name>
<feature type="region of interest" description="Disordered" evidence="5">
    <location>
        <begin position="281"/>
        <end position="333"/>
    </location>
</feature>
<dbReference type="InterPro" id="IPR008271">
    <property type="entry name" value="Ser/Thr_kinase_AS"/>
</dbReference>